<dbReference type="Proteomes" id="UP000000305">
    <property type="component" value="Unassembled WGS sequence"/>
</dbReference>
<dbReference type="InParanoid" id="E9HH69"/>
<protein>
    <submittedName>
        <fullName evidence="2">Uncharacterized protein</fullName>
    </submittedName>
</protein>
<proteinExistence type="predicted"/>
<organism evidence="2 3">
    <name type="scientific">Daphnia pulex</name>
    <name type="common">Water flea</name>
    <dbReference type="NCBI Taxonomy" id="6669"/>
    <lineage>
        <taxon>Eukaryota</taxon>
        <taxon>Metazoa</taxon>
        <taxon>Ecdysozoa</taxon>
        <taxon>Arthropoda</taxon>
        <taxon>Crustacea</taxon>
        <taxon>Branchiopoda</taxon>
        <taxon>Diplostraca</taxon>
        <taxon>Cladocera</taxon>
        <taxon>Anomopoda</taxon>
        <taxon>Daphniidae</taxon>
        <taxon>Daphnia</taxon>
    </lineage>
</organism>
<dbReference type="PhylomeDB" id="E9HH69"/>
<gene>
    <name evidence="2" type="ORF">DAPPUDRAFT_114150</name>
</gene>
<keyword evidence="3" id="KW-1185">Reference proteome</keyword>
<feature type="region of interest" description="Disordered" evidence="1">
    <location>
        <begin position="102"/>
        <end position="137"/>
    </location>
</feature>
<feature type="compositionally biased region" description="Pro residues" evidence="1">
    <location>
        <begin position="45"/>
        <end position="55"/>
    </location>
</feature>
<evidence type="ECO:0000313" key="2">
    <source>
        <dbReference type="EMBL" id="EFX68915.1"/>
    </source>
</evidence>
<dbReference type="OrthoDB" id="6377591at2759"/>
<feature type="compositionally biased region" description="Gly residues" evidence="1">
    <location>
        <begin position="116"/>
        <end position="132"/>
    </location>
</feature>
<reference evidence="2 3" key="1">
    <citation type="journal article" date="2011" name="Science">
        <title>The ecoresponsive genome of Daphnia pulex.</title>
        <authorList>
            <person name="Colbourne J.K."/>
            <person name="Pfrender M.E."/>
            <person name="Gilbert D."/>
            <person name="Thomas W.K."/>
            <person name="Tucker A."/>
            <person name="Oakley T.H."/>
            <person name="Tokishita S."/>
            <person name="Aerts A."/>
            <person name="Arnold G.J."/>
            <person name="Basu M.K."/>
            <person name="Bauer D.J."/>
            <person name="Caceres C.E."/>
            <person name="Carmel L."/>
            <person name="Casola C."/>
            <person name="Choi J.H."/>
            <person name="Detter J.C."/>
            <person name="Dong Q."/>
            <person name="Dusheyko S."/>
            <person name="Eads B.D."/>
            <person name="Frohlich T."/>
            <person name="Geiler-Samerotte K.A."/>
            <person name="Gerlach D."/>
            <person name="Hatcher P."/>
            <person name="Jogdeo S."/>
            <person name="Krijgsveld J."/>
            <person name="Kriventseva E.V."/>
            <person name="Kultz D."/>
            <person name="Laforsch C."/>
            <person name="Lindquist E."/>
            <person name="Lopez J."/>
            <person name="Manak J.R."/>
            <person name="Muller J."/>
            <person name="Pangilinan J."/>
            <person name="Patwardhan R.P."/>
            <person name="Pitluck S."/>
            <person name="Pritham E.J."/>
            <person name="Rechtsteiner A."/>
            <person name="Rho M."/>
            <person name="Rogozin I.B."/>
            <person name="Sakarya O."/>
            <person name="Salamov A."/>
            <person name="Schaack S."/>
            <person name="Shapiro H."/>
            <person name="Shiga Y."/>
            <person name="Skalitzky C."/>
            <person name="Smith Z."/>
            <person name="Souvorov A."/>
            <person name="Sung W."/>
            <person name="Tang Z."/>
            <person name="Tsuchiya D."/>
            <person name="Tu H."/>
            <person name="Vos H."/>
            <person name="Wang M."/>
            <person name="Wolf Y.I."/>
            <person name="Yamagata H."/>
            <person name="Yamada T."/>
            <person name="Ye Y."/>
            <person name="Shaw J.R."/>
            <person name="Andrews J."/>
            <person name="Crease T.J."/>
            <person name="Tang H."/>
            <person name="Lucas S.M."/>
            <person name="Robertson H.M."/>
            <person name="Bork P."/>
            <person name="Koonin E.V."/>
            <person name="Zdobnov E.M."/>
            <person name="Grigoriev I.V."/>
            <person name="Lynch M."/>
            <person name="Boore J.L."/>
        </authorList>
    </citation>
    <scope>NUCLEOTIDE SEQUENCE [LARGE SCALE GENOMIC DNA]</scope>
</reference>
<dbReference type="AlphaFoldDB" id="E9HH69"/>
<sequence>MATAQDALDAVTAMGNRIDLMEAGPTNMTTQLANITQQLAALIGAPPPTPGPGPRQPSTRRRLDPSTMEKLYGDASTSLLRSWRNRWDDHTRQPNRWQRFGCASTLPCSNKPRPPGGSGGSRYEHGGGGNKTDGGIAPKTKMARIRIGNVKAKHRDRRTPTIAVEILDGNGISARSFANVTPDPGAEVSVGLGM</sequence>
<dbReference type="HOGENOM" id="CLU_1403755_0_0_1"/>
<dbReference type="KEGG" id="dpx:DAPPUDRAFT_114150"/>
<feature type="region of interest" description="Disordered" evidence="1">
    <location>
        <begin position="42"/>
        <end position="68"/>
    </location>
</feature>
<accession>E9HH69</accession>
<evidence type="ECO:0000313" key="3">
    <source>
        <dbReference type="Proteomes" id="UP000000305"/>
    </source>
</evidence>
<evidence type="ECO:0000256" key="1">
    <source>
        <dbReference type="SAM" id="MobiDB-lite"/>
    </source>
</evidence>
<name>E9HH69_DAPPU</name>
<dbReference type="EMBL" id="GL732646">
    <property type="protein sequence ID" value="EFX68915.1"/>
    <property type="molecule type" value="Genomic_DNA"/>
</dbReference>